<dbReference type="GO" id="GO:0005737">
    <property type="term" value="C:cytoplasm"/>
    <property type="evidence" value="ECO:0007669"/>
    <property type="project" value="UniProtKB-SubCell"/>
</dbReference>
<dbReference type="FunFam" id="3.40.50.1000:FF:000032">
    <property type="entry name" value="Cytosolic 5-nucleotidase 3-like"/>
    <property type="match status" value="1"/>
</dbReference>
<evidence type="ECO:0000256" key="8">
    <source>
        <dbReference type="ARBA" id="ARBA00023080"/>
    </source>
</evidence>
<keyword evidence="9" id="KW-0963">Cytoplasm</keyword>
<dbReference type="GO" id="GO:0000166">
    <property type="term" value="F:nucleotide binding"/>
    <property type="evidence" value="ECO:0007669"/>
    <property type="project" value="UniProtKB-KW"/>
</dbReference>
<name>A0AAE1LML7_9NEOP</name>
<dbReference type="PANTHER" id="PTHR13045">
    <property type="entry name" value="5'-NUCLEOTIDASE"/>
    <property type="match status" value="1"/>
</dbReference>
<dbReference type="NCBIfam" id="TIGR01544">
    <property type="entry name" value="HAD-SF-IE"/>
    <property type="match status" value="1"/>
</dbReference>
<dbReference type="InterPro" id="IPR023214">
    <property type="entry name" value="HAD_sf"/>
</dbReference>
<dbReference type="AlphaFoldDB" id="A0AAE1LML7"/>
<gene>
    <name evidence="10" type="ORF">KUF71_013268</name>
</gene>
<evidence type="ECO:0000256" key="4">
    <source>
        <dbReference type="ARBA" id="ARBA00022723"/>
    </source>
</evidence>
<dbReference type="Gene3D" id="1.10.150.340">
    <property type="entry name" value="Pyrimidine 5'-nucleotidase (UMPH-1), N-terminal domain"/>
    <property type="match status" value="1"/>
</dbReference>
<organism evidence="10 11">
    <name type="scientific">Frankliniella fusca</name>
    <dbReference type="NCBI Taxonomy" id="407009"/>
    <lineage>
        <taxon>Eukaryota</taxon>
        <taxon>Metazoa</taxon>
        <taxon>Ecdysozoa</taxon>
        <taxon>Arthropoda</taxon>
        <taxon>Hexapoda</taxon>
        <taxon>Insecta</taxon>
        <taxon>Pterygota</taxon>
        <taxon>Neoptera</taxon>
        <taxon>Paraneoptera</taxon>
        <taxon>Thysanoptera</taxon>
        <taxon>Terebrantia</taxon>
        <taxon>Thripoidea</taxon>
        <taxon>Thripidae</taxon>
        <taxon>Frankliniella</taxon>
    </lineage>
</organism>
<keyword evidence="5 9" id="KW-0547">Nucleotide-binding</keyword>
<evidence type="ECO:0000256" key="9">
    <source>
        <dbReference type="RuleBase" id="RU361276"/>
    </source>
</evidence>
<dbReference type="GO" id="GO:0000287">
    <property type="term" value="F:magnesium ion binding"/>
    <property type="evidence" value="ECO:0007669"/>
    <property type="project" value="InterPro"/>
</dbReference>
<dbReference type="InterPro" id="IPR036412">
    <property type="entry name" value="HAD-like_sf"/>
</dbReference>
<dbReference type="SFLD" id="SFLDG01128">
    <property type="entry name" value="C1.4:_5'-Nucleotidase_Like"/>
    <property type="match status" value="1"/>
</dbReference>
<comment type="catalytic activity">
    <reaction evidence="1 9">
        <text>a ribonucleoside 5'-phosphate + H2O = a ribonucleoside + phosphate</text>
        <dbReference type="Rhea" id="RHEA:12484"/>
        <dbReference type="ChEBI" id="CHEBI:15377"/>
        <dbReference type="ChEBI" id="CHEBI:18254"/>
        <dbReference type="ChEBI" id="CHEBI:43474"/>
        <dbReference type="ChEBI" id="CHEBI:58043"/>
        <dbReference type="EC" id="3.1.3.5"/>
    </reaction>
</comment>
<dbReference type="SFLD" id="SFLDS00003">
    <property type="entry name" value="Haloacid_Dehalogenase"/>
    <property type="match status" value="1"/>
</dbReference>
<protein>
    <recommendedName>
        <fullName evidence="3 9">5'-nucleotidase</fullName>
        <ecNumber evidence="3 9">3.1.3.5</ecNumber>
    </recommendedName>
</protein>
<keyword evidence="7" id="KW-0460">Magnesium</keyword>
<reference evidence="10" key="2">
    <citation type="journal article" date="2023" name="BMC Genomics">
        <title>Pest status, molecular evolution, and epigenetic factors derived from the genome assembly of Frankliniella fusca, a thysanopteran phytovirus vector.</title>
        <authorList>
            <person name="Catto M.A."/>
            <person name="Labadie P.E."/>
            <person name="Jacobson A.L."/>
            <person name="Kennedy G.G."/>
            <person name="Srinivasan R."/>
            <person name="Hunt B.G."/>
        </authorList>
    </citation>
    <scope>NUCLEOTIDE SEQUENCE</scope>
    <source>
        <strain evidence="10">PL_HMW_Pooled</strain>
    </source>
</reference>
<keyword evidence="4" id="KW-0479">Metal-binding</keyword>
<dbReference type="Proteomes" id="UP001219518">
    <property type="component" value="Unassembled WGS sequence"/>
</dbReference>
<evidence type="ECO:0000256" key="1">
    <source>
        <dbReference type="ARBA" id="ARBA00000815"/>
    </source>
</evidence>
<comment type="subcellular location">
    <subcellularLocation>
        <location evidence="9">Cytoplasm</location>
    </subcellularLocation>
</comment>
<evidence type="ECO:0000256" key="3">
    <source>
        <dbReference type="ARBA" id="ARBA00012643"/>
    </source>
</evidence>
<dbReference type="EMBL" id="JAHWGI010001208">
    <property type="protein sequence ID" value="KAK3924995.1"/>
    <property type="molecule type" value="Genomic_DNA"/>
</dbReference>
<dbReference type="GO" id="GO:0009117">
    <property type="term" value="P:nucleotide metabolic process"/>
    <property type="evidence" value="ECO:0007669"/>
    <property type="project" value="UniProtKB-KW"/>
</dbReference>
<dbReference type="SUPFAM" id="SSF56784">
    <property type="entry name" value="HAD-like"/>
    <property type="match status" value="1"/>
</dbReference>
<dbReference type="FunFam" id="1.10.150.340:FF:000001">
    <property type="entry name" value="Cytosolic 5-nucleotidase 3-like"/>
    <property type="match status" value="1"/>
</dbReference>
<reference evidence="10" key="1">
    <citation type="submission" date="2021-07" db="EMBL/GenBank/DDBJ databases">
        <authorList>
            <person name="Catto M.A."/>
            <person name="Jacobson A."/>
            <person name="Kennedy G."/>
            <person name="Labadie P."/>
            <person name="Hunt B.G."/>
            <person name="Srinivasan R."/>
        </authorList>
    </citation>
    <scope>NUCLEOTIDE SEQUENCE</scope>
    <source>
        <strain evidence="10">PL_HMW_Pooled</strain>
        <tissue evidence="10">Head</tissue>
    </source>
</reference>
<sequence length="312" mass="34639">MGDTGEGDMKSLLSYMPELGRSSVHIKDPKRVSFLLNKLVSGGVNTLQIIADFDHTVTKQHVNGVRHTSSFCVINQCNGLPPHFSGRDSELLKKYLPIERDPHLTKEEKTPYMIEWYSMTSELLQGFPLDPNEIVEAVKRSNTELRSGFQDLVTALDTANVPLLVFSAGLGDVVDAILKHHGVCNKNIHIISNFLNFKDGLVNGFTDDIVHPFNKNGKAAEHTNYFKEMSNRHNVILMGDNLGDAEMADGVPNTDAVLKIGFLFGDVDRLLPQYLDHFDVVLEDDQTMDIANSLVRLIKETASDSTKSSVSI</sequence>
<dbReference type="EC" id="3.1.3.5" evidence="3 9"/>
<keyword evidence="11" id="KW-1185">Reference proteome</keyword>
<keyword evidence="8 9" id="KW-0546">Nucleotide metabolism</keyword>
<accession>A0AAE1LML7</accession>
<evidence type="ECO:0000256" key="6">
    <source>
        <dbReference type="ARBA" id="ARBA00022801"/>
    </source>
</evidence>
<evidence type="ECO:0000313" key="11">
    <source>
        <dbReference type="Proteomes" id="UP001219518"/>
    </source>
</evidence>
<evidence type="ECO:0000313" key="10">
    <source>
        <dbReference type="EMBL" id="KAK3924995.1"/>
    </source>
</evidence>
<dbReference type="Gene3D" id="3.40.50.1000">
    <property type="entry name" value="HAD superfamily/HAD-like"/>
    <property type="match status" value="1"/>
</dbReference>
<dbReference type="GO" id="GO:0008253">
    <property type="term" value="F:5'-nucleotidase activity"/>
    <property type="evidence" value="ECO:0007669"/>
    <property type="project" value="UniProtKB-EC"/>
</dbReference>
<comment type="similarity">
    <text evidence="2 9">Belongs to the pyrimidine 5'-nucleotidase family.</text>
</comment>
<evidence type="ECO:0000256" key="7">
    <source>
        <dbReference type="ARBA" id="ARBA00022842"/>
    </source>
</evidence>
<evidence type="ECO:0000256" key="2">
    <source>
        <dbReference type="ARBA" id="ARBA00008389"/>
    </source>
</evidence>
<comment type="caution">
    <text evidence="10">The sequence shown here is derived from an EMBL/GenBank/DDBJ whole genome shotgun (WGS) entry which is preliminary data.</text>
</comment>
<dbReference type="Pfam" id="PF05822">
    <property type="entry name" value="UMPH-1"/>
    <property type="match status" value="1"/>
</dbReference>
<proteinExistence type="inferred from homology"/>
<keyword evidence="6 9" id="KW-0378">Hydrolase</keyword>
<dbReference type="InterPro" id="IPR006434">
    <property type="entry name" value="Pyrimidine_nucleotidase_eu"/>
</dbReference>
<evidence type="ECO:0000256" key="5">
    <source>
        <dbReference type="ARBA" id="ARBA00022741"/>
    </source>
</evidence>
<dbReference type="PANTHER" id="PTHR13045:SF0">
    <property type="entry name" value="7-METHYLGUANOSINE PHOSPHATE-SPECIFIC 5'-NUCLEOTIDASE"/>
    <property type="match status" value="1"/>
</dbReference>